<organism evidence="3 6">
    <name type="scientific">Phytophthora fragariae</name>
    <dbReference type="NCBI Taxonomy" id="53985"/>
    <lineage>
        <taxon>Eukaryota</taxon>
        <taxon>Sar</taxon>
        <taxon>Stramenopiles</taxon>
        <taxon>Oomycota</taxon>
        <taxon>Peronosporomycetes</taxon>
        <taxon>Peronosporales</taxon>
        <taxon>Peronosporaceae</taxon>
        <taxon>Phytophthora</taxon>
    </lineage>
</organism>
<sequence>MSSSRSSRRLGILDRSKQADLAHPSANRTPPTKSRSTEKDDKERYLTYSITVRAADKAKEIKEEVVTKKMPNFNEGGPKDFLDWAYHFSQLAKLKHWNTEDKFLNANILLEGGFLEAFEDAAFTDDDTRMDEEFTRALRKASIAVLPVDYSETIQEELWEMSKSRSETLADYSKRFRALVRQEHTLARLHEASPMCEDALCRLYKRGLPYDWQNKVKDASIDMNLKIAGVTNPTAGTPAFEATTEAMVINNSVVAVVDVVVVAAEAAVVVATATATAPTARTTTSTAPSIARIRTTLKTVEHFITTINRRNTSKLTSSVACTISRAASRPVSSNASTEMGIQVTKNTCLLVSTLSLTIRLHRCA</sequence>
<keyword evidence="6" id="KW-1185">Reference proteome</keyword>
<dbReference type="OrthoDB" id="129735at2759"/>
<evidence type="ECO:0008006" key="8">
    <source>
        <dbReference type="Google" id="ProtNLM"/>
    </source>
</evidence>
<evidence type="ECO:0000313" key="4">
    <source>
        <dbReference type="EMBL" id="KAE9174020.1"/>
    </source>
</evidence>
<dbReference type="Proteomes" id="UP000429523">
    <property type="component" value="Unassembled WGS sequence"/>
</dbReference>
<evidence type="ECO:0000313" key="3">
    <source>
        <dbReference type="EMBL" id="KAE9168006.1"/>
    </source>
</evidence>
<comment type="caution">
    <text evidence="3">The sequence shown here is derived from an EMBL/GenBank/DDBJ whole genome shotgun (WGS) entry which is preliminary data.</text>
</comment>
<evidence type="ECO:0000256" key="1">
    <source>
        <dbReference type="SAM" id="MobiDB-lite"/>
    </source>
</evidence>
<name>A0A6A3VV05_9STRA</name>
<dbReference type="EMBL" id="QXGD01003863">
    <property type="protein sequence ID" value="KAE9174020.1"/>
    <property type="molecule type" value="Genomic_DNA"/>
</dbReference>
<dbReference type="EMBL" id="QXGB01003994">
    <property type="protein sequence ID" value="KAE9168006.1"/>
    <property type="molecule type" value="Genomic_DNA"/>
</dbReference>
<evidence type="ECO:0000313" key="5">
    <source>
        <dbReference type="Proteomes" id="UP000429523"/>
    </source>
</evidence>
<proteinExistence type="predicted"/>
<protein>
    <recommendedName>
        <fullName evidence="8">Retrotransposon gag domain-containing protein</fullName>
    </recommendedName>
</protein>
<feature type="compositionally biased region" description="Basic and acidic residues" evidence="1">
    <location>
        <begin position="11"/>
        <end position="20"/>
    </location>
</feature>
<evidence type="ECO:0000313" key="7">
    <source>
        <dbReference type="Proteomes" id="UP000440367"/>
    </source>
</evidence>
<feature type="region of interest" description="Disordered" evidence="1">
    <location>
        <begin position="1"/>
        <end position="41"/>
    </location>
</feature>
<evidence type="ECO:0000313" key="2">
    <source>
        <dbReference type="EMBL" id="KAE8924230.1"/>
    </source>
</evidence>
<gene>
    <name evidence="4" type="ORF">PF002_g29165</name>
    <name evidence="3" type="ORF">PF005_g28564</name>
    <name evidence="2" type="ORF">PF009_g25539</name>
</gene>
<dbReference type="EMBL" id="QXGF01002552">
    <property type="protein sequence ID" value="KAE8924230.1"/>
    <property type="molecule type" value="Genomic_DNA"/>
</dbReference>
<dbReference type="Proteomes" id="UP000433483">
    <property type="component" value="Unassembled WGS sequence"/>
</dbReference>
<reference evidence="5 6" key="1">
    <citation type="submission" date="2018-08" db="EMBL/GenBank/DDBJ databases">
        <title>Genomic investigation of the strawberry pathogen Phytophthora fragariae indicates pathogenicity is determined by transcriptional variation in three key races.</title>
        <authorList>
            <person name="Adams T.M."/>
            <person name="Armitage A.D."/>
            <person name="Sobczyk M.K."/>
            <person name="Bates H.J."/>
            <person name="Dunwell J.M."/>
            <person name="Nellist C.F."/>
            <person name="Harrison R.J."/>
        </authorList>
    </citation>
    <scope>NUCLEOTIDE SEQUENCE [LARGE SCALE GENOMIC DNA]</scope>
    <source>
        <strain evidence="4 7">BC-1</strain>
        <strain evidence="3 6">NOV-27</strain>
        <strain evidence="2 5">NOV-9</strain>
    </source>
</reference>
<evidence type="ECO:0000313" key="6">
    <source>
        <dbReference type="Proteomes" id="UP000433483"/>
    </source>
</evidence>
<dbReference type="Proteomes" id="UP000440367">
    <property type="component" value="Unassembled WGS sequence"/>
</dbReference>
<dbReference type="AlphaFoldDB" id="A0A6A3VV05"/>
<accession>A0A6A3VV05</accession>